<dbReference type="RefSeq" id="WP_354197364.1">
    <property type="nucleotide sequence ID" value="NZ_JBEPLW010000012.1"/>
</dbReference>
<dbReference type="PANTHER" id="PTHR21716">
    <property type="entry name" value="TRANSMEMBRANE PROTEIN"/>
    <property type="match status" value="1"/>
</dbReference>
<reference evidence="7 8" key="1">
    <citation type="submission" date="2024-06" db="EMBL/GenBank/DDBJ databases">
        <title>Genomic Encyclopedia of Type Strains, Phase IV (KMG-IV): sequencing the most valuable type-strain genomes for metagenomic binning, comparative biology and taxonomic classification.</title>
        <authorList>
            <person name="Goeker M."/>
        </authorList>
    </citation>
    <scope>NUCLEOTIDE SEQUENCE [LARGE SCALE GENOMIC DNA]</scope>
    <source>
        <strain evidence="7 8">DSM 26128</strain>
    </source>
</reference>
<proteinExistence type="inferred from homology"/>
<organism evidence="7 8">
    <name type="scientific">Bhargavaea ullalensis</name>
    <dbReference type="NCBI Taxonomy" id="1265685"/>
    <lineage>
        <taxon>Bacteria</taxon>
        <taxon>Bacillati</taxon>
        <taxon>Bacillota</taxon>
        <taxon>Bacilli</taxon>
        <taxon>Bacillales</taxon>
        <taxon>Caryophanaceae</taxon>
        <taxon>Bhargavaea</taxon>
    </lineage>
</organism>
<feature type="transmembrane region" description="Helical" evidence="6">
    <location>
        <begin position="208"/>
        <end position="235"/>
    </location>
</feature>
<comment type="subcellular location">
    <subcellularLocation>
        <location evidence="1">Membrane</location>
        <topology evidence="1">Multi-pass membrane protein</topology>
    </subcellularLocation>
</comment>
<evidence type="ECO:0000256" key="5">
    <source>
        <dbReference type="ARBA" id="ARBA00023136"/>
    </source>
</evidence>
<protein>
    <submittedName>
        <fullName evidence="7">Sporulation integral membrane protein YtvI</fullName>
    </submittedName>
</protein>
<accession>A0ABV2GC45</accession>
<evidence type="ECO:0000256" key="1">
    <source>
        <dbReference type="ARBA" id="ARBA00004141"/>
    </source>
</evidence>
<dbReference type="PANTHER" id="PTHR21716:SF68">
    <property type="entry name" value="TRANSPORT PROTEIN YTVI-RELATED"/>
    <property type="match status" value="1"/>
</dbReference>
<dbReference type="InterPro" id="IPR014227">
    <property type="entry name" value="YtvI-like"/>
</dbReference>
<evidence type="ECO:0000313" key="7">
    <source>
        <dbReference type="EMBL" id="MET3575843.1"/>
    </source>
</evidence>
<comment type="similarity">
    <text evidence="2">Belongs to the autoinducer-2 exporter (AI-2E) (TC 2.A.86) family.</text>
</comment>
<evidence type="ECO:0000313" key="8">
    <source>
        <dbReference type="Proteomes" id="UP001549099"/>
    </source>
</evidence>
<feature type="transmembrane region" description="Helical" evidence="6">
    <location>
        <begin position="62"/>
        <end position="81"/>
    </location>
</feature>
<feature type="transmembrane region" description="Helical" evidence="6">
    <location>
        <begin position="166"/>
        <end position="187"/>
    </location>
</feature>
<comment type="caution">
    <text evidence="7">The sequence shown here is derived from an EMBL/GenBank/DDBJ whole genome shotgun (WGS) entry which is preliminary data.</text>
</comment>
<gene>
    <name evidence="7" type="ORF">ABID49_001749</name>
</gene>
<feature type="transmembrane region" description="Helical" evidence="6">
    <location>
        <begin position="241"/>
        <end position="263"/>
    </location>
</feature>
<dbReference type="Proteomes" id="UP001549099">
    <property type="component" value="Unassembled WGS sequence"/>
</dbReference>
<evidence type="ECO:0000256" key="2">
    <source>
        <dbReference type="ARBA" id="ARBA00009773"/>
    </source>
</evidence>
<evidence type="ECO:0000256" key="4">
    <source>
        <dbReference type="ARBA" id="ARBA00022989"/>
    </source>
</evidence>
<evidence type="ECO:0000256" key="3">
    <source>
        <dbReference type="ARBA" id="ARBA00022692"/>
    </source>
</evidence>
<feature type="transmembrane region" description="Helical" evidence="6">
    <location>
        <begin position="312"/>
        <end position="337"/>
    </location>
</feature>
<dbReference type="EMBL" id="JBEPLW010000012">
    <property type="protein sequence ID" value="MET3575843.1"/>
    <property type="molecule type" value="Genomic_DNA"/>
</dbReference>
<feature type="transmembrane region" description="Helical" evidence="6">
    <location>
        <begin position="12"/>
        <end position="42"/>
    </location>
</feature>
<dbReference type="Pfam" id="PF01594">
    <property type="entry name" value="AI-2E_transport"/>
    <property type="match status" value="1"/>
</dbReference>
<dbReference type="NCBIfam" id="TIGR02872">
    <property type="entry name" value="spore_ytvI"/>
    <property type="match status" value="1"/>
</dbReference>
<evidence type="ECO:0000256" key="6">
    <source>
        <dbReference type="SAM" id="Phobius"/>
    </source>
</evidence>
<keyword evidence="3 6" id="KW-0812">Transmembrane</keyword>
<keyword evidence="8" id="KW-1185">Reference proteome</keyword>
<dbReference type="InterPro" id="IPR002549">
    <property type="entry name" value="AI-2E-like"/>
</dbReference>
<name>A0ABV2GC45_9BACL</name>
<keyword evidence="4 6" id="KW-1133">Transmembrane helix</keyword>
<sequence length="352" mass="39527">MSRWLNRRTLTIFFLLVAAILFAVFILPVSLPLLFALITAIFLEPVVKLTLNRFKWSRKTTVITVFISFMAMLLLLFYFSITQLFGKLINFTKSAPEKFNAATGAWIDMQDKLFNYTEGMPLEVMEAIQNEMNRLIESLRDSLLSFVNYDTISGLLTGIPNFLVSSIVYLIALFLFMLELPALRLMIFKYMSDPTSEKVRLMLDRINVVIFGFIKAQVLVSFIILGITFVGLLIIKPQYAIVMSLVIWIIDIIPILGSIIILAPWSIYQFASGDVAEGTKLAILAVILLIVRRTVEPKVMGAQIGLSPLATLVAMFIGLKLFGFLGLFGGPLVVILFNAAKEAGFIRLNFKI</sequence>
<keyword evidence="5 6" id="KW-0472">Membrane</keyword>